<accession>W5YLT2</accession>
<evidence type="ECO:0000313" key="1">
    <source>
        <dbReference type="EMBL" id="AHI30177.1"/>
    </source>
</evidence>
<organism evidence="1 2">
    <name type="scientific">Marinobacter similis</name>
    <dbReference type="NCBI Taxonomy" id="1420916"/>
    <lineage>
        <taxon>Bacteria</taxon>
        <taxon>Pseudomonadati</taxon>
        <taxon>Pseudomonadota</taxon>
        <taxon>Gammaproteobacteria</taxon>
        <taxon>Pseudomonadales</taxon>
        <taxon>Marinobacteraceae</taxon>
        <taxon>Marinobacter</taxon>
    </lineage>
</organism>
<proteinExistence type="predicted"/>
<sequence>MQDFATAGRIANLAGDGTANNRRFYHAPDLFGIKIGGARYLGLVIGSGYQASPLNKEIDDRIYMLKIAAVSSAPLDPSDPNEETVLYQTITESNLYDATDNLIQQGNATERDAAAQALAGQQLVHSFGK</sequence>
<gene>
    <name evidence="1" type="ORF">AU14_14155</name>
</gene>
<protein>
    <submittedName>
        <fullName evidence="1">Uncharacterized protein</fullName>
    </submittedName>
</protein>
<reference evidence="1 2" key="1">
    <citation type="journal article" date="2014" name="Genome Announc.">
        <title>Draft Genome Sequences of Marinobacter similis A3d10T and Marinobacter salarius R9SW1T.</title>
        <authorList>
            <person name="Ivanova E.P."/>
            <person name="Ng H.J."/>
            <person name="Webb H.K."/>
            <person name="Feng G."/>
            <person name="Oshima K."/>
            <person name="Hattori M."/>
            <person name="Ohkuma M."/>
            <person name="Sergeev A.F."/>
            <person name="Mikhailov V.V."/>
            <person name="Crawford R.J."/>
            <person name="Sawabe T."/>
        </authorList>
    </citation>
    <scope>NUCLEOTIDE SEQUENCE [LARGE SCALE GENOMIC DNA]</scope>
    <source>
        <strain evidence="1 2">A3d10</strain>
    </source>
</reference>
<dbReference type="EMBL" id="CP007151">
    <property type="protein sequence ID" value="AHI30177.1"/>
    <property type="molecule type" value="Genomic_DNA"/>
</dbReference>
<dbReference type="RefSeq" id="WP_052472058.1">
    <property type="nucleotide sequence ID" value="NZ_CP007151.1"/>
</dbReference>
<dbReference type="STRING" id="1420916.AU14_14155"/>
<name>W5YLT2_9GAMM</name>
<dbReference type="Proteomes" id="UP000061489">
    <property type="component" value="Chromosome"/>
</dbReference>
<keyword evidence="2" id="KW-1185">Reference proteome</keyword>
<evidence type="ECO:0000313" key="2">
    <source>
        <dbReference type="Proteomes" id="UP000061489"/>
    </source>
</evidence>
<dbReference type="HOGENOM" id="CLU_1946242_0_0_6"/>
<dbReference type="KEGG" id="msx:AU14_14155"/>
<dbReference type="AlphaFoldDB" id="W5YLT2"/>